<protein>
    <submittedName>
        <fullName evidence="1">Uncharacterized protein</fullName>
    </submittedName>
</protein>
<accession>A0A1T4VZ75</accession>
<dbReference type="AlphaFoldDB" id="A0A1T4VZ75"/>
<evidence type="ECO:0000313" key="2">
    <source>
        <dbReference type="Proteomes" id="UP000189733"/>
    </source>
</evidence>
<organism evidence="1 2">
    <name type="scientific">Desulfobaculum bizertense DSM 18034</name>
    <dbReference type="NCBI Taxonomy" id="1121442"/>
    <lineage>
        <taxon>Bacteria</taxon>
        <taxon>Pseudomonadati</taxon>
        <taxon>Thermodesulfobacteriota</taxon>
        <taxon>Desulfovibrionia</taxon>
        <taxon>Desulfovibrionales</taxon>
        <taxon>Desulfovibrionaceae</taxon>
        <taxon>Desulfobaculum</taxon>
    </lineage>
</organism>
<reference evidence="1 2" key="1">
    <citation type="submission" date="2017-02" db="EMBL/GenBank/DDBJ databases">
        <authorList>
            <person name="Peterson S.W."/>
        </authorList>
    </citation>
    <scope>NUCLEOTIDE SEQUENCE [LARGE SCALE GENOMIC DNA]</scope>
    <source>
        <strain evidence="1 2">DSM 18034</strain>
    </source>
</reference>
<proteinExistence type="predicted"/>
<dbReference type="EMBL" id="FUYA01000003">
    <property type="protein sequence ID" value="SKA70324.1"/>
    <property type="molecule type" value="Genomic_DNA"/>
</dbReference>
<evidence type="ECO:0000313" key="1">
    <source>
        <dbReference type="EMBL" id="SKA70324.1"/>
    </source>
</evidence>
<keyword evidence="2" id="KW-1185">Reference proteome</keyword>
<sequence length="63" mass="7085">MASSFITKFFRQRDAQHLSTKAVPNQPFRNAFRAALRRTGCPSAAARKANGRPLFCDPKEFIS</sequence>
<dbReference type="STRING" id="1121442.SAMN02745702_01327"/>
<gene>
    <name evidence="1" type="ORF">SAMN02745702_01327</name>
</gene>
<name>A0A1T4VZ75_9BACT</name>
<dbReference type="Proteomes" id="UP000189733">
    <property type="component" value="Unassembled WGS sequence"/>
</dbReference>